<organism evidence="1 2">
    <name type="scientific">Geranomyces variabilis</name>
    <dbReference type="NCBI Taxonomy" id="109894"/>
    <lineage>
        <taxon>Eukaryota</taxon>
        <taxon>Fungi</taxon>
        <taxon>Fungi incertae sedis</taxon>
        <taxon>Chytridiomycota</taxon>
        <taxon>Chytridiomycota incertae sedis</taxon>
        <taxon>Chytridiomycetes</taxon>
        <taxon>Spizellomycetales</taxon>
        <taxon>Powellomycetaceae</taxon>
        <taxon>Geranomyces</taxon>
    </lineage>
</organism>
<sequence>MRPNGDESNFTESFVCIFDSHETASESASAHFSHGTFTEALNSSGDLTVTGSSQLQGGVQTGYLSALSTDSPLLRITSREKTHMTIGGNAVLFNTSVFPDPAAAGNTINIGSVDNPFHSANLSGNVSVTNQVDAGNLVIHNDAVIKGSLSLDTDLSVLSGLSTFLNIDIVGSGKISGPLAAKSITSDEISCSYLDTTGQISVAGPLVFTGSDDTTPSIRVHDDDGTQTLRIQATDIFLTDSSASGNAGIRIAADGTIRSLRDFAMSCGSGNTISLGDAATACVRIPAEHLLVDGRFFSLGEASFEDRVSVSGDVHLSGNLQVGGQLVFDSEVGQIAVTVPVSSSSSLIEFQANDRVCLCVPGIEKTDALLTLVSGGDVIIGGDGGIVCQGTGAFAKVVANTLQCDDVRVGDRISICSDSSEAVLTASVDGRFNITVGRQDAFQFTTETAAATFFGDLATGGKLTTLSLQVGERFNVHNDGSVTFSDVNDITAGRLEIVPPTGTQA</sequence>
<protein>
    <submittedName>
        <fullName evidence="1">Uncharacterized protein</fullName>
    </submittedName>
</protein>
<name>A0AAD5XHW8_9FUNG</name>
<evidence type="ECO:0000313" key="1">
    <source>
        <dbReference type="EMBL" id="KAJ3165826.1"/>
    </source>
</evidence>
<evidence type="ECO:0000313" key="2">
    <source>
        <dbReference type="Proteomes" id="UP001212152"/>
    </source>
</evidence>
<dbReference type="AlphaFoldDB" id="A0AAD5XHW8"/>
<comment type="caution">
    <text evidence="1">The sequence shown here is derived from an EMBL/GenBank/DDBJ whole genome shotgun (WGS) entry which is preliminary data.</text>
</comment>
<keyword evidence="2" id="KW-1185">Reference proteome</keyword>
<feature type="non-terminal residue" evidence="1">
    <location>
        <position position="505"/>
    </location>
</feature>
<accession>A0AAD5XHW8</accession>
<reference evidence="1" key="1">
    <citation type="submission" date="2020-05" db="EMBL/GenBank/DDBJ databases">
        <title>Phylogenomic resolution of chytrid fungi.</title>
        <authorList>
            <person name="Stajich J.E."/>
            <person name="Amses K."/>
            <person name="Simmons R."/>
            <person name="Seto K."/>
            <person name="Myers J."/>
            <person name="Bonds A."/>
            <person name="Quandt C.A."/>
            <person name="Barry K."/>
            <person name="Liu P."/>
            <person name="Grigoriev I."/>
            <person name="Longcore J.E."/>
            <person name="James T.Y."/>
        </authorList>
    </citation>
    <scope>NUCLEOTIDE SEQUENCE</scope>
    <source>
        <strain evidence="1">JEL0379</strain>
    </source>
</reference>
<proteinExistence type="predicted"/>
<gene>
    <name evidence="1" type="ORF">HDU87_002492</name>
</gene>
<dbReference type="EMBL" id="JADGJQ010000196">
    <property type="protein sequence ID" value="KAJ3165826.1"/>
    <property type="molecule type" value="Genomic_DNA"/>
</dbReference>
<dbReference type="Proteomes" id="UP001212152">
    <property type="component" value="Unassembled WGS sequence"/>
</dbReference>